<dbReference type="GO" id="GO:0016887">
    <property type="term" value="F:ATP hydrolysis activity"/>
    <property type="evidence" value="ECO:0007669"/>
    <property type="project" value="InterPro"/>
</dbReference>
<evidence type="ECO:0000256" key="2">
    <source>
        <dbReference type="ARBA" id="ARBA00022741"/>
    </source>
</evidence>
<dbReference type="AlphaFoldDB" id="A0AAU8LYM6"/>
<reference evidence="5" key="1">
    <citation type="journal article" date="2024" name="Syst. Appl. Microbiol.">
        <title>First single-strain enrichments of Electrothrix cable bacteria, description of E. aestuarii sp. nov. and E. rattekaaiensis sp. nov., and proposal of a cable bacteria taxonomy following the rules of the SeqCode.</title>
        <authorList>
            <person name="Plum-Jensen L.E."/>
            <person name="Schramm A."/>
            <person name="Marshall I.P.G."/>
        </authorList>
    </citation>
    <scope>NUCLEOTIDE SEQUENCE</scope>
    <source>
        <strain evidence="5">Rat1</strain>
    </source>
</reference>
<evidence type="ECO:0000313" key="5">
    <source>
        <dbReference type="EMBL" id="XCN74380.1"/>
    </source>
</evidence>
<name>A0AAU8LYM6_9BACT</name>
<keyword evidence="3 5" id="KW-0067">ATP-binding</keyword>
<dbReference type="InterPro" id="IPR027417">
    <property type="entry name" value="P-loop_NTPase"/>
</dbReference>
<proteinExistence type="predicted"/>
<dbReference type="InterPro" id="IPR017871">
    <property type="entry name" value="ABC_transporter-like_CS"/>
</dbReference>
<keyword evidence="1" id="KW-0813">Transport</keyword>
<dbReference type="PANTHER" id="PTHR43776">
    <property type="entry name" value="TRANSPORT ATP-BINDING PROTEIN"/>
    <property type="match status" value="1"/>
</dbReference>
<reference evidence="5" key="2">
    <citation type="submission" date="2024-06" db="EMBL/GenBank/DDBJ databases">
        <authorList>
            <person name="Plum-Jensen L.E."/>
            <person name="Schramm A."/>
            <person name="Marshall I.P.G."/>
        </authorList>
    </citation>
    <scope>NUCLEOTIDE SEQUENCE</scope>
    <source>
        <strain evidence="5">Rat1</strain>
    </source>
</reference>
<dbReference type="Gene3D" id="3.40.50.300">
    <property type="entry name" value="P-loop containing nucleotide triphosphate hydrolases"/>
    <property type="match status" value="1"/>
</dbReference>
<protein>
    <submittedName>
        <fullName evidence="5">ABC transporter ATP-binding protein</fullName>
    </submittedName>
</protein>
<dbReference type="GO" id="GO:0055085">
    <property type="term" value="P:transmembrane transport"/>
    <property type="evidence" value="ECO:0007669"/>
    <property type="project" value="UniProtKB-ARBA"/>
</dbReference>
<dbReference type="NCBIfam" id="TIGR01727">
    <property type="entry name" value="oligo_HPY"/>
    <property type="match status" value="1"/>
</dbReference>
<dbReference type="InterPro" id="IPR013563">
    <property type="entry name" value="Oligopep_ABC_C"/>
</dbReference>
<dbReference type="InterPro" id="IPR003439">
    <property type="entry name" value="ABC_transporter-like_ATP-bd"/>
</dbReference>
<dbReference type="PROSITE" id="PS50893">
    <property type="entry name" value="ABC_TRANSPORTER_2"/>
    <property type="match status" value="1"/>
</dbReference>
<sequence>MSAPYLDIVDLGVRFPEQRNRSARSAAPYILRHITARINRNETFCLLGESGSGKTTLIRALLGLIPFQEGHFVLDGQQISRHDKPAYRCFPNRMQLVFQDPATSLSPSCTLGESMQEPLQAQGIKHRERLRIVHRLAEQMGLPAEALERRPGSVSGGQCQRACIGRALAAKPDILFLDEPLAALDTLTRQKVAELLVRVREQYRMTFFLVTHNLSFAARISSRVAVMYLGRIVEQAPAAQFFRRPGHPYSQALLSSALDPALWNRERIILKGDISSDETTSGCVFYPRCFRRTALCATDAPPRQLLGDEHEVCCHFPCTSLP</sequence>
<dbReference type="SMART" id="SM00382">
    <property type="entry name" value="AAA"/>
    <property type="match status" value="1"/>
</dbReference>
<evidence type="ECO:0000256" key="3">
    <source>
        <dbReference type="ARBA" id="ARBA00022840"/>
    </source>
</evidence>
<evidence type="ECO:0000259" key="4">
    <source>
        <dbReference type="PROSITE" id="PS50893"/>
    </source>
</evidence>
<dbReference type="InterPro" id="IPR050319">
    <property type="entry name" value="ABC_transp_ATP-bind"/>
</dbReference>
<feature type="domain" description="ABC transporter" evidence="4">
    <location>
        <begin position="13"/>
        <end position="254"/>
    </location>
</feature>
<dbReference type="GO" id="GO:0015833">
    <property type="term" value="P:peptide transport"/>
    <property type="evidence" value="ECO:0007669"/>
    <property type="project" value="InterPro"/>
</dbReference>
<evidence type="ECO:0000256" key="1">
    <source>
        <dbReference type="ARBA" id="ARBA00022448"/>
    </source>
</evidence>
<accession>A0AAU8LYM6</accession>
<dbReference type="GO" id="GO:0005524">
    <property type="term" value="F:ATP binding"/>
    <property type="evidence" value="ECO:0007669"/>
    <property type="project" value="UniProtKB-KW"/>
</dbReference>
<dbReference type="Pfam" id="PF00005">
    <property type="entry name" value="ABC_tran"/>
    <property type="match status" value="1"/>
</dbReference>
<dbReference type="CDD" id="cd03257">
    <property type="entry name" value="ABC_NikE_OppD_transporters"/>
    <property type="match status" value="1"/>
</dbReference>
<dbReference type="InterPro" id="IPR003593">
    <property type="entry name" value="AAA+_ATPase"/>
</dbReference>
<gene>
    <name evidence="5" type="ORF">Q3M24_06450</name>
</gene>
<dbReference type="SUPFAM" id="SSF52540">
    <property type="entry name" value="P-loop containing nucleoside triphosphate hydrolases"/>
    <property type="match status" value="1"/>
</dbReference>
<organism evidence="5">
    <name type="scientific">Candidatus Electrothrix aestuarii</name>
    <dbReference type="NCBI Taxonomy" id="3062594"/>
    <lineage>
        <taxon>Bacteria</taxon>
        <taxon>Pseudomonadati</taxon>
        <taxon>Thermodesulfobacteriota</taxon>
        <taxon>Desulfobulbia</taxon>
        <taxon>Desulfobulbales</taxon>
        <taxon>Desulfobulbaceae</taxon>
        <taxon>Candidatus Electrothrix</taxon>
    </lineage>
</organism>
<dbReference type="Pfam" id="PF08352">
    <property type="entry name" value="oligo_HPY"/>
    <property type="match status" value="1"/>
</dbReference>
<dbReference type="KEGG" id="eaj:Q3M24_06450"/>
<dbReference type="PROSITE" id="PS00211">
    <property type="entry name" value="ABC_TRANSPORTER_1"/>
    <property type="match status" value="1"/>
</dbReference>
<keyword evidence="2" id="KW-0547">Nucleotide-binding</keyword>
<dbReference type="EMBL" id="CP159373">
    <property type="protein sequence ID" value="XCN74380.1"/>
    <property type="molecule type" value="Genomic_DNA"/>
</dbReference>